<dbReference type="AlphaFoldDB" id="A0A5E4N749"/>
<evidence type="ECO:0000256" key="1">
    <source>
        <dbReference type="ARBA" id="ARBA00004651"/>
    </source>
</evidence>
<dbReference type="EMBL" id="CABPRJ010001904">
    <property type="protein sequence ID" value="VVC40559.1"/>
    <property type="molecule type" value="Genomic_DNA"/>
</dbReference>
<proteinExistence type="predicted"/>
<evidence type="ECO:0000256" key="4">
    <source>
        <dbReference type="ARBA" id="ARBA00022989"/>
    </source>
</evidence>
<feature type="transmembrane region" description="Helical" evidence="8">
    <location>
        <begin position="135"/>
        <end position="160"/>
    </location>
</feature>
<protein>
    <submittedName>
        <fullName evidence="9">7TM chemoreceptor</fullName>
    </submittedName>
</protein>
<keyword evidence="6 9" id="KW-0675">Receptor</keyword>
<feature type="transmembrane region" description="Helical" evidence="8">
    <location>
        <begin position="486"/>
        <end position="503"/>
    </location>
</feature>
<evidence type="ECO:0000313" key="9">
    <source>
        <dbReference type="EMBL" id="VVC40559.1"/>
    </source>
</evidence>
<keyword evidence="10" id="KW-1185">Reference proteome</keyword>
<accession>A0A5E4N749</accession>
<reference evidence="9 10" key="1">
    <citation type="submission" date="2019-08" db="EMBL/GenBank/DDBJ databases">
        <authorList>
            <person name="Alioto T."/>
            <person name="Alioto T."/>
            <person name="Gomez Garrido J."/>
        </authorList>
    </citation>
    <scope>NUCLEOTIDE SEQUENCE [LARGE SCALE GENOMIC DNA]</scope>
</reference>
<evidence type="ECO:0000256" key="8">
    <source>
        <dbReference type="SAM" id="Phobius"/>
    </source>
</evidence>
<name>A0A5E4N749_9HEMI</name>
<dbReference type="InterPro" id="IPR013604">
    <property type="entry name" value="7TM_chemorcpt"/>
</dbReference>
<dbReference type="Pfam" id="PF08395">
    <property type="entry name" value="7tm_7"/>
    <property type="match status" value="2"/>
</dbReference>
<feature type="transmembrane region" description="Helical" evidence="8">
    <location>
        <begin position="444"/>
        <end position="466"/>
    </location>
</feature>
<feature type="transmembrane region" description="Helical" evidence="8">
    <location>
        <begin position="303"/>
        <end position="323"/>
    </location>
</feature>
<comment type="subcellular location">
    <subcellularLocation>
        <location evidence="1">Cell membrane</location>
        <topology evidence="1">Multi-pass membrane protein</topology>
    </subcellularLocation>
</comment>
<dbReference type="GO" id="GO:0007635">
    <property type="term" value="P:chemosensory behavior"/>
    <property type="evidence" value="ECO:0007669"/>
    <property type="project" value="TreeGrafter"/>
</dbReference>
<dbReference type="Proteomes" id="UP000325440">
    <property type="component" value="Unassembled WGS sequence"/>
</dbReference>
<keyword evidence="5 8" id="KW-0472">Membrane</keyword>
<feature type="transmembrane region" description="Helical" evidence="8">
    <location>
        <begin position="735"/>
        <end position="756"/>
    </location>
</feature>
<feature type="transmembrane region" description="Helical" evidence="8">
    <location>
        <begin position="568"/>
        <end position="588"/>
    </location>
</feature>
<sequence>MINADGTGPADAATAYERALTYPIAYFWKTCGVFLVDMSYNPFEKWFSAAVFASGLLNVVIAPWSVCMLDGWCTDTAATTTYRRLYTRMMACTSLVSRAAVVYKARRYLVEYKRRENAYDNEWPPSEKDRRLCRAYASTVVSVCLALMVPVNLMRLFLLYKSIGDESGSDLVMLLFFFNVYLQNWSMCCMETHFALLCFTVYTKFRSINSQLSVIRWDVMADNRYPVALRSRVRPTAPNAVDHVAEAGRSANGDRNTPRTSTSTVVRSVLEDPHGRPLEIAVEVLRVRHALARDSVGQLNSMFGVQLVLSLITLCVMILFDIYNEAFHVSGSVSRSKFIYCWLLQYLFRFFVIVITAHNTTQEGYRTKMLVTDINNRHLNRNTKYELQLFLNQMDHQSIDITACECFTLNNHLVASLQYHVVYCTKIVMRSVSGRSTLVPFRKLVCLCILAALLVTCVFNFIMAPSVLCLMDGGCLKTPVTSVQDMYPKVVAFSCFVSFSVLSRKHRKTVAVYNQNVEACRSYSRRRNCGKPDLRDRALFSCCAVVACLALILSTHLVRLTILYKQHAIPVVLTFFAFMYAENIGMYLTEAYFVKLCFVLEKEFLYVNRDLAKLGEEFAAIDPMTATMIATTAGVFGTDFESAAGRLPDRRTVTYDGDFYGSRSGSSREHLPPSVANVVEIIRIRHRLIRDAFSALTDLYSTPMAMSLLVLCFMLLFDIYYQVYNVMGANSRPMILVYLWLVQYSVRFYIIVVAAHNTTAEALKTKILVTDMNNRYLETHAKEELQLFFNQICSCPIEFTACDFFTLNTHLITSAIAGGTTYLVILLQFSTNYW</sequence>
<evidence type="ECO:0000256" key="2">
    <source>
        <dbReference type="ARBA" id="ARBA00022475"/>
    </source>
</evidence>
<organism evidence="9 10">
    <name type="scientific">Cinara cedri</name>
    <dbReference type="NCBI Taxonomy" id="506608"/>
    <lineage>
        <taxon>Eukaryota</taxon>
        <taxon>Metazoa</taxon>
        <taxon>Ecdysozoa</taxon>
        <taxon>Arthropoda</taxon>
        <taxon>Hexapoda</taxon>
        <taxon>Insecta</taxon>
        <taxon>Pterygota</taxon>
        <taxon>Neoptera</taxon>
        <taxon>Paraneoptera</taxon>
        <taxon>Hemiptera</taxon>
        <taxon>Sternorrhyncha</taxon>
        <taxon>Aphidomorpha</taxon>
        <taxon>Aphidoidea</taxon>
        <taxon>Aphididae</taxon>
        <taxon>Lachninae</taxon>
        <taxon>Cinara</taxon>
    </lineage>
</organism>
<dbReference type="OrthoDB" id="6366728at2759"/>
<gene>
    <name evidence="9" type="ORF">CINCED_3A022644</name>
</gene>
<feature type="transmembrane region" description="Helical" evidence="8">
    <location>
        <begin position="46"/>
        <end position="65"/>
    </location>
</feature>
<dbReference type="GO" id="GO:0043025">
    <property type="term" value="C:neuronal cell body"/>
    <property type="evidence" value="ECO:0007669"/>
    <property type="project" value="TreeGrafter"/>
</dbReference>
<keyword evidence="3 8" id="KW-0812">Transmembrane</keyword>
<feature type="transmembrane region" description="Helical" evidence="8">
    <location>
        <begin position="180"/>
        <end position="202"/>
    </location>
</feature>
<keyword evidence="4 8" id="KW-1133">Transmembrane helix</keyword>
<dbReference type="GO" id="GO:0007165">
    <property type="term" value="P:signal transduction"/>
    <property type="evidence" value="ECO:0007669"/>
    <property type="project" value="UniProtKB-KW"/>
</dbReference>
<dbReference type="GO" id="GO:0050909">
    <property type="term" value="P:sensory perception of taste"/>
    <property type="evidence" value="ECO:0007669"/>
    <property type="project" value="InterPro"/>
</dbReference>
<dbReference type="GO" id="GO:0030425">
    <property type="term" value="C:dendrite"/>
    <property type="evidence" value="ECO:0007669"/>
    <property type="project" value="TreeGrafter"/>
</dbReference>
<keyword evidence="2" id="KW-1003">Cell membrane</keyword>
<dbReference type="GO" id="GO:0008049">
    <property type="term" value="P:male courtship behavior"/>
    <property type="evidence" value="ECO:0007669"/>
    <property type="project" value="TreeGrafter"/>
</dbReference>
<evidence type="ECO:0000256" key="6">
    <source>
        <dbReference type="ARBA" id="ARBA00023170"/>
    </source>
</evidence>
<evidence type="ECO:0000313" key="10">
    <source>
        <dbReference type="Proteomes" id="UP000325440"/>
    </source>
</evidence>
<feature type="transmembrane region" description="Helical" evidence="8">
    <location>
        <begin position="343"/>
        <end position="360"/>
    </location>
</feature>
<dbReference type="PANTHER" id="PTHR21143">
    <property type="entry name" value="INVERTEBRATE GUSTATORY RECEPTOR"/>
    <property type="match status" value="1"/>
</dbReference>
<feature type="transmembrane region" description="Helical" evidence="8">
    <location>
        <begin position="538"/>
        <end position="562"/>
    </location>
</feature>
<dbReference type="GO" id="GO:0030424">
    <property type="term" value="C:axon"/>
    <property type="evidence" value="ECO:0007669"/>
    <property type="project" value="TreeGrafter"/>
</dbReference>
<evidence type="ECO:0000256" key="5">
    <source>
        <dbReference type="ARBA" id="ARBA00023136"/>
    </source>
</evidence>
<feature type="transmembrane region" description="Helical" evidence="8">
    <location>
        <begin position="704"/>
        <end position="723"/>
    </location>
</feature>
<dbReference type="GO" id="GO:0005886">
    <property type="term" value="C:plasma membrane"/>
    <property type="evidence" value="ECO:0007669"/>
    <property type="project" value="UniProtKB-SubCell"/>
</dbReference>
<evidence type="ECO:0000256" key="3">
    <source>
        <dbReference type="ARBA" id="ARBA00022692"/>
    </source>
</evidence>
<dbReference type="PANTHER" id="PTHR21143:SF133">
    <property type="entry name" value="GUSTATORY AND PHEROMONE RECEPTOR 32A-RELATED"/>
    <property type="match status" value="1"/>
</dbReference>
<evidence type="ECO:0000256" key="7">
    <source>
        <dbReference type="ARBA" id="ARBA00023224"/>
    </source>
</evidence>
<keyword evidence="7" id="KW-0807">Transducer</keyword>